<dbReference type="InterPro" id="IPR029069">
    <property type="entry name" value="HotDog_dom_sf"/>
</dbReference>
<evidence type="ECO:0000313" key="4">
    <source>
        <dbReference type="EMBL" id="CAB4864967.1"/>
    </source>
</evidence>
<sequence length="138" mass="15542">MAPLRWTFRVRYHECDPQGIVFNAHYVTYFDMTVAEMMREAFPEGGYFGMIETHGVDFVVAELNVRFLASARYDDELELAAEITAVGTTSMQIKVTASRAGELLAEGALRYVWVDAKTWKKTPIPETVLAALEPFRGA</sequence>
<accession>A0A6J7D282</accession>
<protein>
    <submittedName>
        <fullName evidence="4">Unannotated protein</fullName>
    </submittedName>
</protein>
<dbReference type="Gene3D" id="3.10.129.10">
    <property type="entry name" value="Hotdog Thioesterase"/>
    <property type="match status" value="1"/>
</dbReference>
<organism evidence="4">
    <name type="scientific">freshwater metagenome</name>
    <dbReference type="NCBI Taxonomy" id="449393"/>
    <lineage>
        <taxon>unclassified sequences</taxon>
        <taxon>metagenomes</taxon>
        <taxon>ecological metagenomes</taxon>
    </lineage>
</organism>
<dbReference type="PANTHER" id="PTHR31793">
    <property type="entry name" value="4-HYDROXYBENZOYL-COA THIOESTERASE FAMILY MEMBER"/>
    <property type="match status" value="1"/>
</dbReference>
<dbReference type="PIRSF" id="PIRSF003230">
    <property type="entry name" value="YbgC"/>
    <property type="match status" value="1"/>
</dbReference>
<dbReference type="InterPro" id="IPR006683">
    <property type="entry name" value="Thioestr_dom"/>
</dbReference>
<dbReference type="SUPFAM" id="SSF54637">
    <property type="entry name" value="Thioesterase/thiol ester dehydrase-isomerase"/>
    <property type="match status" value="1"/>
</dbReference>
<gene>
    <name evidence="4" type="ORF">UFOPK3423_00441</name>
</gene>
<dbReference type="PANTHER" id="PTHR31793:SF27">
    <property type="entry name" value="NOVEL THIOESTERASE SUPERFAMILY DOMAIN AND SAPOSIN A-TYPE DOMAIN CONTAINING PROTEIN (0610012H03RIK)"/>
    <property type="match status" value="1"/>
</dbReference>
<dbReference type="CDD" id="cd00586">
    <property type="entry name" value="4HBT"/>
    <property type="match status" value="1"/>
</dbReference>
<dbReference type="GO" id="GO:0047617">
    <property type="term" value="F:fatty acyl-CoA hydrolase activity"/>
    <property type="evidence" value="ECO:0007669"/>
    <property type="project" value="TreeGrafter"/>
</dbReference>
<dbReference type="AlphaFoldDB" id="A0A6J7D282"/>
<comment type="similarity">
    <text evidence="1">Belongs to the 4-hydroxybenzoyl-CoA thioesterase family.</text>
</comment>
<dbReference type="Pfam" id="PF03061">
    <property type="entry name" value="4HBT"/>
    <property type="match status" value="1"/>
</dbReference>
<reference evidence="4" key="1">
    <citation type="submission" date="2020-05" db="EMBL/GenBank/DDBJ databases">
        <authorList>
            <person name="Chiriac C."/>
            <person name="Salcher M."/>
            <person name="Ghai R."/>
            <person name="Kavagutti S V."/>
        </authorList>
    </citation>
    <scope>NUCLEOTIDE SEQUENCE</scope>
</reference>
<dbReference type="EMBL" id="CAFBLQ010000032">
    <property type="protein sequence ID" value="CAB4864967.1"/>
    <property type="molecule type" value="Genomic_DNA"/>
</dbReference>
<evidence type="ECO:0000256" key="2">
    <source>
        <dbReference type="ARBA" id="ARBA00022801"/>
    </source>
</evidence>
<dbReference type="NCBIfam" id="TIGR00051">
    <property type="entry name" value="YbgC/FadM family acyl-CoA thioesterase"/>
    <property type="match status" value="1"/>
</dbReference>
<evidence type="ECO:0000259" key="3">
    <source>
        <dbReference type="Pfam" id="PF03061"/>
    </source>
</evidence>
<name>A0A6J7D282_9ZZZZ</name>
<evidence type="ECO:0000256" key="1">
    <source>
        <dbReference type="ARBA" id="ARBA00005953"/>
    </source>
</evidence>
<proteinExistence type="inferred from homology"/>
<feature type="domain" description="Thioesterase" evidence="3">
    <location>
        <begin position="18"/>
        <end position="102"/>
    </location>
</feature>
<dbReference type="InterPro" id="IPR050563">
    <property type="entry name" value="4-hydroxybenzoyl-CoA_TE"/>
</dbReference>
<keyword evidence="2" id="KW-0378">Hydrolase</keyword>
<dbReference type="InterPro" id="IPR006684">
    <property type="entry name" value="YbgC/YbaW"/>
</dbReference>